<dbReference type="InterPro" id="IPR016162">
    <property type="entry name" value="Ald_DH_N"/>
</dbReference>
<keyword evidence="9" id="KW-1185">Reference proteome</keyword>
<sequence length="509" mass="55185">MPQSVKMPITFPELTTYRWSCEDDSKRFAVDNPATGKVITVVQAGNEATATRAVEASQEAYEEWRWTSPMERSQYLLRCAAELEKHADEIATILTMENGKPFTDGRNADVNFLIGVFRFFGSIVDKLPSEFYDRGAMYCTVVHEPLGVCAGILPFNWPPIHTGGKVAPCLAAGNTIILKPGEQAPLAVAKMVEILQSVLPENVVQVVPGLGPEVPQALINHPLVKMVSFTGSTKAGAATAEAAGKTVTKTVLELGGKNAMVIFDDADFDQAVRDALEGAFFNKGEACTATSRLLIQRGIYEKFVEKFAAGLKQLKAGDGLDPNIHLGPQVSKAQQQRILDYIELGKKEGARLAAQAQLPTNSDCKNGFFAPATFFADVTENMRIANEEMFGTIVTAMPFDTYEDAIRITNSSEYGLTSAIYTKDCIKAQRAARAIDVGMVFVNNYNRIVLGVPFGGTKHSGYGREHCIETLNEWRTTKAIHTPSGAGPVPAWRGVTDIFGASGSDVASR</sequence>
<dbReference type="PROSITE" id="PS00070">
    <property type="entry name" value="ALDEHYDE_DEHYDR_CYS"/>
    <property type="match status" value="1"/>
</dbReference>
<protein>
    <recommendedName>
        <fullName evidence="3">aldehyde dehydrogenase (NAD(+))</fullName>
        <ecNumber evidence="3">1.2.1.3</ecNumber>
    </recommendedName>
</protein>
<dbReference type="InterPro" id="IPR016161">
    <property type="entry name" value="Ald_DH/histidinol_DH"/>
</dbReference>
<dbReference type="FunFam" id="3.40.605.10:FF:000007">
    <property type="entry name" value="NAD/NADP-dependent betaine aldehyde dehydrogenase"/>
    <property type="match status" value="1"/>
</dbReference>
<dbReference type="Gene3D" id="3.40.605.10">
    <property type="entry name" value="Aldehyde Dehydrogenase, Chain A, domain 1"/>
    <property type="match status" value="1"/>
</dbReference>
<dbReference type="OrthoDB" id="310895at2759"/>
<evidence type="ECO:0000259" key="7">
    <source>
        <dbReference type="Pfam" id="PF00171"/>
    </source>
</evidence>
<dbReference type="AlphaFoldDB" id="M2YLI8"/>
<dbReference type="FunFam" id="3.40.309.10:FF:000012">
    <property type="entry name" value="Betaine aldehyde dehydrogenase"/>
    <property type="match status" value="1"/>
</dbReference>
<dbReference type="eggNOG" id="KOG2450">
    <property type="taxonomic scope" value="Eukaryota"/>
</dbReference>
<comment type="catalytic activity">
    <reaction evidence="4">
        <text>an aldehyde + NAD(+) + H2O = a carboxylate + NADH + 2 H(+)</text>
        <dbReference type="Rhea" id="RHEA:16185"/>
        <dbReference type="ChEBI" id="CHEBI:15377"/>
        <dbReference type="ChEBI" id="CHEBI:15378"/>
        <dbReference type="ChEBI" id="CHEBI:17478"/>
        <dbReference type="ChEBI" id="CHEBI:29067"/>
        <dbReference type="ChEBI" id="CHEBI:57540"/>
        <dbReference type="ChEBI" id="CHEBI:57945"/>
        <dbReference type="EC" id="1.2.1.3"/>
    </reaction>
</comment>
<comment type="similarity">
    <text evidence="1 6">Belongs to the aldehyde dehydrogenase family.</text>
</comment>
<feature type="domain" description="Aldehyde dehydrogenase" evidence="7">
    <location>
        <begin position="23"/>
        <end position="480"/>
    </location>
</feature>
<dbReference type="InterPro" id="IPR015590">
    <property type="entry name" value="Aldehyde_DH_dom"/>
</dbReference>
<evidence type="ECO:0000313" key="8">
    <source>
        <dbReference type="EMBL" id="EME39725.1"/>
    </source>
</evidence>
<dbReference type="OMA" id="MAMNAPF"/>
<evidence type="ECO:0000313" key="9">
    <source>
        <dbReference type="Proteomes" id="UP000016933"/>
    </source>
</evidence>
<dbReference type="Gene3D" id="3.40.309.10">
    <property type="entry name" value="Aldehyde Dehydrogenase, Chain A, domain 2"/>
    <property type="match status" value="1"/>
</dbReference>
<dbReference type="SUPFAM" id="SSF53720">
    <property type="entry name" value="ALDH-like"/>
    <property type="match status" value="1"/>
</dbReference>
<evidence type="ECO:0000256" key="5">
    <source>
        <dbReference type="PROSITE-ProRule" id="PRU10007"/>
    </source>
</evidence>
<evidence type="ECO:0000256" key="6">
    <source>
        <dbReference type="RuleBase" id="RU003345"/>
    </source>
</evidence>
<dbReference type="Pfam" id="PF00171">
    <property type="entry name" value="Aldedh"/>
    <property type="match status" value="1"/>
</dbReference>
<evidence type="ECO:0000256" key="1">
    <source>
        <dbReference type="ARBA" id="ARBA00009986"/>
    </source>
</evidence>
<dbReference type="InterPro" id="IPR029510">
    <property type="entry name" value="Ald_DH_CS_GLU"/>
</dbReference>
<proteinExistence type="inferred from homology"/>
<dbReference type="Proteomes" id="UP000016933">
    <property type="component" value="Unassembled WGS sequence"/>
</dbReference>
<dbReference type="InterPro" id="IPR016160">
    <property type="entry name" value="Ald_DH_CS_CYS"/>
</dbReference>
<evidence type="ECO:0000256" key="4">
    <source>
        <dbReference type="ARBA" id="ARBA00049194"/>
    </source>
</evidence>
<name>M2YLI8_DOTSN</name>
<dbReference type="EC" id="1.2.1.3" evidence="3"/>
<keyword evidence="2 6" id="KW-0560">Oxidoreductase</keyword>
<dbReference type="PROSITE" id="PS00687">
    <property type="entry name" value="ALDEHYDE_DEHYDR_GLU"/>
    <property type="match status" value="1"/>
</dbReference>
<dbReference type="InterPro" id="IPR016163">
    <property type="entry name" value="Ald_DH_C"/>
</dbReference>
<dbReference type="HOGENOM" id="CLU_005391_0_0_1"/>
<dbReference type="GO" id="GO:0004029">
    <property type="term" value="F:aldehyde dehydrogenase (NAD+) activity"/>
    <property type="evidence" value="ECO:0007669"/>
    <property type="project" value="UniProtKB-EC"/>
</dbReference>
<dbReference type="EMBL" id="KB446545">
    <property type="protein sequence ID" value="EME39725.1"/>
    <property type="molecule type" value="Genomic_DNA"/>
</dbReference>
<reference evidence="8 9" key="2">
    <citation type="journal article" date="2012" name="PLoS Pathog.">
        <title>Diverse lifestyles and strategies of plant pathogenesis encoded in the genomes of eighteen Dothideomycetes fungi.</title>
        <authorList>
            <person name="Ohm R.A."/>
            <person name="Feau N."/>
            <person name="Henrissat B."/>
            <person name="Schoch C.L."/>
            <person name="Horwitz B.A."/>
            <person name="Barry K.W."/>
            <person name="Condon B.J."/>
            <person name="Copeland A.C."/>
            <person name="Dhillon B."/>
            <person name="Glaser F."/>
            <person name="Hesse C.N."/>
            <person name="Kosti I."/>
            <person name="LaButti K."/>
            <person name="Lindquist E.A."/>
            <person name="Lucas S."/>
            <person name="Salamov A.A."/>
            <person name="Bradshaw R.E."/>
            <person name="Ciuffetti L."/>
            <person name="Hamelin R.C."/>
            <person name="Kema G.H.J."/>
            <person name="Lawrence C."/>
            <person name="Scott J.A."/>
            <person name="Spatafora J.W."/>
            <person name="Turgeon B.G."/>
            <person name="de Wit P.J.G.M."/>
            <person name="Zhong S."/>
            <person name="Goodwin S.B."/>
            <person name="Grigoriev I.V."/>
        </authorList>
    </citation>
    <scope>NUCLEOTIDE SEQUENCE [LARGE SCALE GENOMIC DNA]</scope>
    <source>
        <strain evidence="9">NZE10 / CBS 128990</strain>
    </source>
</reference>
<dbReference type="PANTHER" id="PTHR11699">
    <property type="entry name" value="ALDEHYDE DEHYDROGENASE-RELATED"/>
    <property type="match status" value="1"/>
</dbReference>
<feature type="active site" evidence="5">
    <location>
        <position position="253"/>
    </location>
</feature>
<gene>
    <name evidence="8" type="ORF">DOTSEDRAFT_75391</name>
</gene>
<dbReference type="STRING" id="675120.M2YLI8"/>
<reference evidence="9" key="1">
    <citation type="journal article" date="2012" name="PLoS Genet.">
        <title>The genomes of the fungal plant pathogens Cladosporium fulvum and Dothistroma septosporum reveal adaptation to different hosts and lifestyles but also signatures of common ancestry.</title>
        <authorList>
            <person name="de Wit P.J.G.M."/>
            <person name="van der Burgt A."/>
            <person name="Oekmen B."/>
            <person name="Stergiopoulos I."/>
            <person name="Abd-Elsalam K.A."/>
            <person name="Aerts A.L."/>
            <person name="Bahkali A.H."/>
            <person name="Beenen H.G."/>
            <person name="Chettri P."/>
            <person name="Cox M.P."/>
            <person name="Datema E."/>
            <person name="de Vries R.P."/>
            <person name="Dhillon B."/>
            <person name="Ganley A.R."/>
            <person name="Griffiths S.A."/>
            <person name="Guo Y."/>
            <person name="Hamelin R.C."/>
            <person name="Henrissat B."/>
            <person name="Kabir M.S."/>
            <person name="Jashni M.K."/>
            <person name="Kema G."/>
            <person name="Klaubauf S."/>
            <person name="Lapidus A."/>
            <person name="Levasseur A."/>
            <person name="Lindquist E."/>
            <person name="Mehrabi R."/>
            <person name="Ohm R.A."/>
            <person name="Owen T.J."/>
            <person name="Salamov A."/>
            <person name="Schwelm A."/>
            <person name="Schijlen E."/>
            <person name="Sun H."/>
            <person name="van den Burg H.A."/>
            <person name="van Ham R.C.H.J."/>
            <person name="Zhang S."/>
            <person name="Goodwin S.B."/>
            <person name="Grigoriev I.V."/>
            <person name="Collemare J."/>
            <person name="Bradshaw R.E."/>
        </authorList>
    </citation>
    <scope>NUCLEOTIDE SEQUENCE [LARGE SCALE GENOMIC DNA]</scope>
    <source>
        <strain evidence="9">NZE10 / CBS 128990</strain>
    </source>
</reference>
<evidence type="ECO:0000256" key="2">
    <source>
        <dbReference type="ARBA" id="ARBA00023002"/>
    </source>
</evidence>
<evidence type="ECO:0000256" key="3">
    <source>
        <dbReference type="ARBA" id="ARBA00024226"/>
    </source>
</evidence>
<organism evidence="8 9">
    <name type="scientific">Dothistroma septosporum (strain NZE10 / CBS 128990)</name>
    <name type="common">Red band needle blight fungus</name>
    <name type="synonym">Mycosphaerella pini</name>
    <dbReference type="NCBI Taxonomy" id="675120"/>
    <lineage>
        <taxon>Eukaryota</taxon>
        <taxon>Fungi</taxon>
        <taxon>Dikarya</taxon>
        <taxon>Ascomycota</taxon>
        <taxon>Pezizomycotina</taxon>
        <taxon>Dothideomycetes</taxon>
        <taxon>Dothideomycetidae</taxon>
        <taxon>Mycosphaerellales</taxon>
        <taxon>Mycosphaerellaceae</taxon>
        <taxon>Dothistroma</taxon>
    </lineage>
</organism>
<accession>M2YLI8</accession>